<dbReference type="GO" id="GO:0030670">
    <property type="term" value="C:phagocytic vesicle membrane"/>
    <property type="evidence" value="ECO:0007669"/>
    <property type="project" value="UniProtKB-ARBA"/>
</dbReference>
<dbReference type="Gene3D" id="3.30.500.10">
    <property type="entry name" value="MHC class I-like antigen recognition-like"/>
    <property type="match status" value="1"/>
</dbReference>
<dbReference type="GO" id="GO:0042612">
    <property type="term" value="C:MHC class I protein complex"/>
    <property type="evidence" value="ECO:0007669"/>
    <property type="project" value="UniProtKB-KW"/>
</dbReference>
<dbReference type="InterPro" id="IPR036179">
    <property type="entry name" value="Ig-like_dom_sf"/>
</dbReference>
<comment type="similarity">
    <text evidence="3 10">Belongs to the MHC class I family.</text>
</comment>
<keyword evidence="9" id="KW-0325">Glycoprotein</keyword>
<dbReference type="SMART" id="SM00407">
    <property type="entry name" value="IGc1"/>
    <property type="match status" value="1"/>
</dbReference>
<dbReference type="PROSITE" id="PS00290">
    <property type="entry name" value="IG_MHC"/>
    <property type="match status" value="1"/>
</dbReference>
<sequence length="449" mass="50525">MTTPQFSSHLLHISRDARKCQVVLRYTIFQEEKFPLMGFRNLLLLVSWVLVLSEASEGECGMGRKPPSEEVECSHSLRYFYTGVSRPGQGKPRFIVVGYVDDTQFVRFVWFDSDTANPREEPRAPWAEQLGQEYQEENTRTYKETAQMFRVGLNNLRGYYNQSEAGSHTFQWMSGCDVGPDGRLLRGYSQFAYDGEDYIALNEDLRSWTAADTAAQITQRKWEVVGAVDHLRHYLEGRCVESLLRYLENGKETLQHPDPPKTQVTHHPISEHEVTLRCWALGFYPADISLTWQRDGENLTQDMVETRPAGDGTFQKWAAVVVPSGEEQNYTCRVQHEGLREPRVLRWVPPPQSSIPTAGIIAGLVLLVAVLTGAAVAAAVMWRKKRSAVTVTCSRASEGVVSATCWASGFSLWNISLVWLQDNESLSPDVQQLGVSCVLRTGPVGSGWT</sequence>
<dbReference type="GO" id="GO:0002486">
    <property type="term" value="P:antigen processing and presentation of endogenous peptide antigen via MHC class I via ER pathway, TAP-independent"/>
    <property type="evidence" value="ECO:0007669"/>
    <property type="project" value="TreeGrafter"/>
</dbReference>
<proteinExistence type="inferred from homology"/>
<dbReference type="CDD" id="cd07698">
    <property type="entry name" value="IgC1_MHC_I_alpha3"/>
    <property type="match status" value="1"/>
</dbReference>
<dbReference type="SUPFAM" id="SSF48726">
    <property type="entry name" value="Immunoglobulin"/>
    <property type="match status" value="2"/>
</dbReference>
<dbReference type="GO" id="GO:0098553">
    <property type="term" value="C:lumenal side of endoplasmic reticulum membrane"/>
    <property type="evidence" value="ECO:0007669"/>
    <property type="project" value="UniProtKB-ARBA"/>
</dbReference>
<comment type="function">
    <text evidence="1">Involved in the presentation of foreign antigens to the immune system.</text>
</comment>
<feature type="transmembrane region" description="Helical" evidence="11">
    <location>
        <begin position="360"/>
        <end position="382"/>
    </location>
</feature>
<dbReference type="GO" id="GO:0042605">
    <property type="term" value="F:peptide antigen binding"/>
    <property type="evidence" value="ECO:0007669"/>
    <property type="project" value="TreeGrafter"/>
</dbReference>
<dbReference type="PROSITE" id="PS50835">
    <property type="entry name" value="IG_LIKE"/>
    <property type="match status" value="1"/>
</dbReference>
<gene>
    <name evidence="13" type="ORF">J0S82_004116</name>
</gene>
<dbReference type="GO" id="GO:0005615">
    <property type="term" value="C:extracellular space"/>
    <property type="evidence" value="ECO:0007669"/>
    <property type="project" value="TreeGrafter"/>
</dbReference>
<evidence type="ECO:0000256" key="5">
    <source>
        <dbReference type="ARBA" id="ARBA00022692"/>
    </source>
</evidence>
<keyword evidence="8 11" id="KW-0472">Membrane</keyword>
<evidence type="ECO:0000256" key="7">
    <source>
        <dbReference type="ARBA" id="ARBA00022989"/>
    </source>
</evidence>
<dbReference type="InterPro" id="IPR013783">
    <property type="entry name" value="Ig-like_fold"/>
</dbReference>
<evidence type="ECO:0000256" key="3">
    <source>
        <dbReference type="ARBA" id="ARBA00006909"/>
    </source>
</evidence>
<reference evidence="13" key="1">
    <citation type="journal article" date="2021" name="Evol. Appl.">
        <title>The genome of the Pyrenean desman and the effects of bottlenecks and inbreeding on the genomic landscape of an endangered species.</title>
        <authorList>
            <person name="Escoda L."/>
            <person name="Castresana J."/>
        </authorList>
    </citation>
    <scope>NUCLEOTIDE SEQUENCE</scope>
    <source>
        <strain evidence="13">IBE-C5619</strain>
    </source>
</reference>
<keyword evidence="4" id="KW-0490">MHC I</keyword>
<dbReference type="FunFam" id="2.60.40.10:FF:000014">
    <property type="entry name" value="H-2 class I histocompatibility antigen, alpha chain"/>
    <property type="match status" value="1"/>
</dbReference>
<evidence type="ECO:0000256" key="8">
    <source>
        <dbReference type="ARBA" id="ARBA00023136"/>
    </source>
</evidence>
<evidence type="ECO:0000256" key="4">
    <source>
        <dbReference type="ARBA" id="ARBA00022451"/>
    </source>
</evidence>
<dbReference type="Gene3D" id="2.60.40.10">
    <property type="entry name" value="Immunoglobulins"/>
    <property type="match status" value="1"/>
</dbReference>
<dbReference type="AlphaFoldDB" id="A0A8J6ACU1"/>
<evidence type="ECO:0000256" key="11">
    <source>
        <dbReference type="SAM" id="Phobius"/>
    </source>
</evidence>
<evidence type="ECO:0000256" key="1">
    <source>
        <dbReference type="ARBA" id="ARBA00002297"/>
    </source>
</evidence>
<protein>
    <submittedName>
        <fullName evidence="13">Patr class I histocompatibility antigen, A-126 alpha chain</fullName>
    </submittedName>
</protein>
<keyword evidence="6" id="KW-0391">Immunity</keyword>
<keyword evidence="7 11" id="KW-1133">Transmembrane helix</keyword>
<evidence type="ECO:0000256" key="6">
    <source>
        <dbReference type="ARBA" id="ARBA00022859"/>
    </source>
</evidence>
<dbReference type="InterPro" id="IPR050208">
    <property type="entry name" value="MHC_class-I_related"/>
</dbReference>
<dbReference type="GO" id="GO:0006955">
    <property type="term" value="P:immune response"/>
    <property type="evidence" value="ECO:0007669"/>
    <property type="project" value="TreeGrafter"/>
</dbReference>
<keyword evidence="14" id="KW-1185">Reference proteome</keyword>
<feature type="domain" description="Ig-like" evidence="12">
    <location>
        <begin position="260"/>
        <end position="346"/>
    </location>
</feature>
<dbReference type="InterPro" id="IPR037055">
    <property type="entry name" value="MHC_I-like_Ag-recog_sf"/>
</dbReference>
<dbReference type="PANTHER" id="PTHR16675">
    <property type="entry name" value="MHC CLASS I-RELATED"/>
    <property type="match status" value="1"/>
</dbReference>
<evidence type="ECO:0000256" key="2">
    <source>
        <dbReference type="ARBA" id="ARBA00004479"/>
    </source>
</evidence>
<name>A0A8J6ACU1_GALPY</name>
<accession>A0A8J6ACU1</accession>
<dbReference type="Pfam" id="PF07654">
    <property type="entry name" value="C1-set"/>
    <property type="match status" value="1"/>
</dbReference>
<dbReference type="Proteomes" id="UP000700334">
    <property type="component" value="Unassembled WGS sequence"/>
</dbReference>
<dbReference type="InterPro" id="IPR011162">
    <property type="entry name" value="MHC_I/II-like_Ag-recog"/>
</dbReference>
<comment type="subcellular location">
    <subcellularLocation>
        <location evidence="2">Membrane</location>
        <topology evidence="2">Single-pass type I membrane protein</topology>
    </subcellularLocation>
</comment>
<dbReference type="OrthoDB" id="9663068at2759"/>
<dbReference type="EMBL" id="JAGFMF010011724">
    <property type="protein sequence ID" value="KAG8514825.1"/>
    <property type="molecule type" value="Genomic_DNA"/>
</dbReference>
<dbReference type="FunFam" id="3.30.500.10:FF:000001">
    <property type="entry name" value="H-2 class I histocompatibility antigen, alpha chain"/>
    <property type="match status" value="1"/>
</dbReference>
<dbReference type="InterPro" id="IPR003597">
    <property type="entry name" value="Ig_C1-set"/>
</dbReference>
<dbReference type="GO" id="GO:0001916">
    <property type="term" value="P:positive regulation of T cell mediated cytotoxicity"/>
    <property type="evidence" value="ECO:0007669"/>
    <property type="project" value="TreeGrafter"/>
</dbReference>
<keyword evidence="5 11" id="KW-0812">Transmembrane</keyword>
<comment type="caution">
    <text evidence="13">The sequence shown here is derived from an EMBL/GenBank/DDBJ whole genome shotgun (WGS) entry which is preliminary data.</text>
</comment>
<dbReference type="InterPro" id="IPR003006">
    <property type="entry name" value="Ig/MHC_CS"/>
</dbReference>
<evidence type="ECO:0000313" key="13">
    <source>
        <dbReference type="EMBL" id="KAG8514825.1"/>
    </source>
</evidence>
<dbReference type="Pfam" id="PF00129">
    <property type="entry name" value="MHC_I"/>
    <property type="match status" value="1"/>
</dbReference>
<evidence type="ECO:0000256" key="10">
    <source>
        <dbReference type="RuleBase" id="RU004439"/>
    </source>
</evidence>
<dbReference type="InterPro" id="IPR011161">
    <property type="entry name" value="MHC_I-like_Ag-recog"/>
</dbReference>
<evidence type="ECO:0000313" key="14">
    <source>
        <dbReference type="Proteomes" id="UP000700334"/>
    </source>
</evidence>
<organism evidence="13 14">
    <name type="scientific">Galemys pyrenaicus</name>
    <name type="common">Iberian desman</name>
    <name type="synonym">Pyrenean desman</name>
    <dbReference type="NCBI Taxonomy" id="202257"/>
    <lineage>
        <taxon>Eukaryota</taxon>
        <taxon>Metazoa</taxon>
        <taxon>Chordata</taxon>
        <taxon>Craniata</taxon>
        <taxon>Vertebrata</taxon>
        <taxon>Euteleostomi</taxon>
        <taxon>Mammalia</taxon>
        <taxon>Eutheria</taxon>
        <taxon>Laurasiatheria</taxon>
        <taxon>Eulipotyphla</taxon>
        <taxon>Talpidae</taxon>
        <taxon>Galemys</taxon>
    </lineage>
</organism>
<dbReference type="GO" id="GO:0009897">
    <property type="term" value="C:external side of plasma membrane"/>
    <property type="evidence" value="ECO:0007669"/>
    <property type="project" value="TreeGrafter"/>
</dbReference>
<dbReference type="PRINTS" id="PR01638">
    <property type="entry name" value="MHCCLASSI"/>
</dbReference>
<dbReference type="PANTHER" id="PTHR16675:SF251">
    <property type="entry name" value="HLA CLASS I HISTOCOMPATIBILITY ANTIGEN, C ALPHA CHAIN"/>
    <property type="match status" value="1"/>
</dbReference>
<evidence type="ECO:0000259" key="12">
    <source>
        <dbReference type="PROSITE" id="PS50835"/>
    </source>
</evidence>
<dbReference type="InterPro" id="IPR001039">
    <property type="entry name" value="MHC_I_a_a1/a2"/>
</dbReference>
<evidence type="ECO:0000256" key="9">
    <source>
        <dbReference type="ARBA" id="ARBA00023180"/>
    </source>
</evidence>
<dbReference type="SUPFAM" id="SSF54452">
    <property type="entry name" value="MHC antigen-recognition domain"/>
    <property type="match status" value="1"/>
</dbReference>
<dbReference type="InterPro" id="IPR007110">
    <property type="entry name" value="Ig-like_dom"/>
</dbReference>
<dbReference type="GO" id="GO:0002476">
    <property type="term" value="P:antigen processing and presentation of endogenous peptide antigen via MHC class Ib"/>
    <property type="evidence" value="ECO:0007669"/>
    <property type="project" value="TreeGrafter"/>
</dbReference>
<dbReference type="GO" id="GO:0005102">
    <property type="term" value="F:signaling receptor binding"/>
    <property type="evidence" value="ECO:0007669"/>
    <property type="project" value="TreeGrafter"/>
</dbReference>